<dbReference type="Proteomes" id="UP000501168">
    <property type="component" value="Chromosome"/>
</dbReference>
<organism evidence="1 2">
    <name type="scientific">Zophobihabitans entericus</name>
    <dbReference type="NCBI Taxonomy" id="1635327"/>
    <lineage>
        <taxon>Bacteria</taxon>
        <taxon>Pseudomonadati</taxon>
        <taxon>Pseudomonadota</taxon>
        <taxon>Gammaproteobacteria</taxon>
        <taxon>Orbales</taxon>
        <taxon>Orbaceae</taxon>
        <taxon>Zophobihabitans</taxon>
    </lineage>
</organism>
<proteinExistence type="predicted"/>
<dbReference type="InterPro" id="IPR032568">
    <property type="entry name" value="DUF4926"/>
</dbReference>
<accession>A0A6G9ICS7</accession>
<sequence length="73" mass="8186">MIQENDVVIAKKDLSKIVLKGSKGAVVMVYKEPRLGYEVEFVNNHGETLDVITVYPEDIEELPITSPRGREKG</sequence>
<evidence type="ECO:0000313" key="1">
    <source>
        <dbReference type="EMBL" id="QIQ22035.1"/>
    </source>
</evidence>
<protein>
    <submittedName>
        <fullName evidence="1">DUF4926 domain-containing protein</fullName>
    </submittedName>
</protein>
<dbReference type="Pfam" id="PF16277">
    <property type="entry name" value="DUF4926"/>
    <property type="match status" value="1"/>
</dbReference>
<evidence type="ECO:0000313" key="2">
    <source>
        <dbReference type="Proteomes" id="UP000501168"/>
    </source>
</evidence>
<gene>
    <name evidence="1" type="ORF">IPMB12_10265</name>
</gene>
<dbReference type="InParanoid" id="A0A6G9ICS7"/>
<dbReference type="AlphaFoldDB" id="A0A6G9ICS7"/>
<reference evidence="1 2" key="1">
    <citation type="submission" date="2020-03" db="EMBL/GenBank/DDBJ databases">
        <title>Complete genome sequence of Orbus sp. IPMB12 (BCRC 80908).</title>
        <authorList>
            <person name="Lo W.-S."/>
            <person name="Chang T.-H."/>
            <person name="Kuo C.-H."/>
        </authorList>
    </citation>
    <scope>NUCLEOTIDE SEQUENCE [LARGE SCALE GENOMIC DNA]</scope>
    <source>
        <strain evidence="1 2">IPMB12</strain>
    </source>
</reference>
<dbReference type="KEGG" id="orb:IPMB12_10265"/>
<dbReference type="RefSeq" id="WP_166917332.1">
    <property type="nucleotide sequence ID" value="NZ_CP050253.1"/>
</dbReference>
<name>A0A6G9ICS7_9GAMM</name>
<keyword evidence="2" id="KW-1185">Reference proteome</keyword>
<dbReference type="EMBL" id="CP050253">
    <property type="protein sequence ID" value="QIQ22035.1"/>
    <property type="molecule type" value="Genomic_DNA"/>
</dbReference>